<dbReference type="EMBL" id="JAIBOA010000015">
    <property type="protein sequence ID" value="MBW8485355.1"/>
    <property type="molecule type" value="Genomic_DNA"/>
</dbReference>
<evidence type="ECO:0000256" key="2">
    <source>
        <dbReference type="ARBA" id="ARBA00023315"/>
    </source>
</evidence>
<comment type="caution">
    <text evidence="4">The sequence shown here is derived from an EMBL/GenBank/DDBJ whole genome shotgun (WGS) entry which is preliminary data.</text>
</comment>
<keyword evidence="1 4" id="KW-0808">Transferase</keyword>
<name>A0ABS7FZI1_9ACTN</name>
<evidence type="ECO:0000313" key="4">
    <source>
        <dbReference type="EMBL" id="MBW8485355.1"/>
    </source>
</evidence>
<sequence length="163" mass="17510">MDIEIINGGAADVERLGPLWAQLLEHHRAVVAGDWPVRAGADSWERCRAQYLDLLAKDEGLLLVARRPGDDAPLGFAFVVLHGPGATFDLGERRGEVDTLVVAAGARGGGTGAALLEACRAALRERGIAYLSIGVLAANPDAARLYERVGFRPWTRELLTRTD</sequence>
<evidence type="ECO:0000256" key="1">
    <source>
        <dbReference type="ARBA" id="ARBA00022679"/>
    </source>
</evidence>
<dbReference type="InterPro" id="IPR050832">
    <property type="entry name" value="Bact_Acetyltransf"/>
</dbReference>
<dbReference type="SUPFAM" id="SSF55729">
    <property type="entry name" value="Acyl-CoA N-acyltransferases (Nat)"/>
    <property type="match status" value="1"/>
</dbReference>
<evidence type="ECO:0000259" key="3">
    <source>
        <dbReference type="PROSITE" id="PS51186"/>
    </source>
</evidence>
<keyword evidence="2 4" id="KW-0012">Acyltransferase</keyword>
<dbReference type="PROSITE" id="PS51186">
    <property type="entry name" value="GNAT"/>
    <property type="match status" value="1"/>
</dbReference>
<evidence type="ECO:0000313" key="5">
    <source>
        <dbReference type="Proteomes" id="UP000774570"/>
    </source>
</evidence>
<gene>
    <name evidence="4" type="ORF">K1Y72_23450</name>
</gene>
<dbReference type="Pfam" id="PF00583">
    <property type="entry name" value="Acetyltransf_1"/>
    <property type="match status" value="1"/>
</dbReference>
<dbReference type="GO" id="GO:0016746">
    <property type="term" value="F:acyltransferase activity"/>
    <property type="evidence" value="ECO:0007669"/>
    <property type="project" value="UniProtKB-KW"/>
</dbReference>
<dbReference type="Gene3D" id="3.40.630.30">
    <property type="match status" value="1"/>
</dbReference>
<dbReference type="PANTHER" id="PTHR43877:SF2">
    <property type="entry name" value="AMINOALKYLPHOSPHONATE N-ACETYLTRANSFERASE-RELATED"/>
    <property type="match status" value="1"/>
</dbReference>
<feature type="domain" description="N-acetyltransferase" evidence="3">
    <location>
        <begin position="14"/>
        <end position="163"/>
    </location>
</feature>
<reference evidence="4 5" key="1">
    <citation type="submission" date="2021-07" db="EMBL/GenBank/DDBJ databases">
        <title>Actinomadura sp. PM05-2 isolated from lichen.</title>
        <authorList>
            <person name="Somphong A."/>
            <person name="Phongsopitanun W."/>
            <person name="Tanasupawat S."/>
            <person name="Peongsungnone V."/>
        </authorList>
    </citation>
    <scope>NUCLEOTIDE SEQUENCE [LARGE SCALE GENOMIC DNA]</scope>
    <source>
        <strain evidence="4 5">PM05-2</strain>
    </source>
</reference>
<protein>
    <submittedName>
        <fullName evidence="4">GNAT family N-acetyltransferase</fullName>
        <ecNumber evidence="4">2.3.1.-</ecNumber>
    </submittedName>
</protein>
<organism evidence="4 5">
    <name type="scientific">Actinomadura parmotrematis</name>
    <dbReference type="NCBI Taxonomy" id="2864039"/>
    <lineage>
        <taxon>Bacteria</taxon>
        <taxon>Bacillati</taxon>
        <taxon>Actinomycetota</taxon>
        <taxon>Actinomycetes</taxon>
        <taxon>Streptosporangiales</taxon>
        <taxon>Thermomonosporaceae</taxon>
        <taxon>Actinomadura</taxon>
    </lineage>
</organism>
<dbReference type="Proteomes" id="UP000774570">
    <property type="component" value="Unassembled WGS sequence"/>
</dbReference>
<dbReference type="PANTHER" id="PTHR43877">
    <property type="entry name" value="AMINOALKYLPHOSPHONATE N-ACETYLTRANSFERASE-RELATED-RELATED"/>
    <property type="match status" value="1"/>
</dbReference>
<dbReference type="EC" id="2.3.1.-" evidence="4"/>
<dbReference type="InterPro" id="IPR016181">
    <property type="entry name" value="Acyl_CoA_acyltransferase"/>
</dbReference>
<dbReference type="InterPro" id="IPR000182">
    <property type="entry name" value="GNAT_dom"/>
</dbReference>
<keyword evidence="5" id="KW-1185">Reference proteome</keyword>
<proteinExistence type="predicted"/>
<dbReference type="RefSeq" id="WP_220168577.1">
    <property type="nucleotide sequence ID" value="NZ_JAIBOA010000015.1"/>
</dbReference>
<accession>A0ABS7FZI1</accession>